<dbReference type="Pfam" id="PF08534">
    <property type="entry name" value="Redoxin"/>
    <property type="match status" value="1"/>
</dbReference>
<evidence type="ECO:0000256" key="4">
    <source>
        <dbReference type="ARBA" id="ARBA00023002"/>
    </source>
</evidence>
<protein>
    <recommendedName>
        <fullName evidence="7">Redoxin domain-containing protein</fullName>
    </recommendedName>
</protein>
<dbReference type="Gene3D" id="3.40.30.10">
    <property type="entry name" value="Glutaredoxin"/>
    <property type="match status" value="1"/>
</dbReference>
<evidence type="ECO:0000313" key="8">
    <source>
        <dbReference type="EMBL" id="EJK58075.1"/>
    </source>
</evidence>
<keyword evidence="4" id="KW-0560">Oxidoreductase</keyword>
<dbReference type="GO" id="GO:0034599">
    <property type="term" value="P:cellular response to oxidative stress"/>
    <property type="evidence" value="ECO:0007669"/>
    <property type="project" value="InterPro"/>
</dbReference>
<comment type="similarity">
    <text evidence="1">Belongs to the peroxiredoxin family. Prx5 subfamily.</text>
</comment>
<keyword evidence="6" id="KW-0732">Signal</keyword>
<evidence type="ECO:0000313" key="9">
    <source>
        <dbReference type="Proteomes" id="UP000266841"/>
    </source>
</evidence>
<dbReference type="PANTHER" id="PTHR10430:SF16">
    <property type="entry name" value="PEROXIREDOXIN-5, MITOCHONDRIAL"/>
    <property type="match status" value="1"/>
</dbReference>
<gene>
    <name evidence="8" type="ORF">THAOC_21828</name>
</gene>
<evidence type="ECO:0000256" key="2">
    <source>
        <dbReference type="ARBA" id="ARBA00022559"/>
    </source>
</evidence>
<name>K0RYI0_THAOC</name>
<reference evidence="8 9" key="1">
    <citation type="journal article" date="2012" name="Genome Biol.">
        <title>Genome and low-iron response of an oceanic diatom adapted to chronic iron limitation.</title>
        <authorList>
            <person name="Lommer M."/>
            <person name="Specht M."/>
            <person name="Roy A.S."/>
            <person name="Kraemer L."/>
            <person name="Andreson R."/>
            <person name="Gutowska M.A."/>
            <person name="Wolf J."/>
            <person name="Bergner S.V."/>
            <person name="Schilhabel M.B."/>
            <person name="Klostermeier U.C."/>
            <person name="Beiko R.G."/>
            <person name="Rosenstiel P."/>
            <person name="Hippler M."/>
            <person name="Laroche J."/>
        </authorList>
    </citation>
    <scope>NUCLEOTIDE SEQUENCE [LARGE SCALE GENOMIC DNA]</scope>
    <source>
        <strain evidence="8 9">CCMP1005</strain>
    </source>
</reference>
<accession>K0RYI0</accession>
<organism evidence="8 9">
    <name type="scientific">Thalassiosira oceanica</name>
    <name type="common">Marine diatom</name>
    <dbReference type="NCBI Taxonomy" id="159749"/>
    <lineage>
        <taxon>Eukaryota</taxon>
        <taxon>Sar</taxon>
        <taxon>Stramenopiles</taxon>
        <taxon>Ochrophyta</taxon>
        <taxon>Bacillariophyta</taxon>
        <taxon>Coscinodiscophyceae</taxon>
        <taxon>Thalassiosirophycidae</taxon>
        <taxon>Thalassiosirales</taxon>
        <taxon>Thalassiosiraceae</taxon>
        <taxon>Thalassiosira</taxon>
    </lineage>
</organism>
<feature type="active site" description="Cysteine sulfenic acid (-SOH) intermediate" evidence="5">
    <location>
        <position position="119"/>
    </location>
</feature>
<dbReference type="AlphaFoldDB" id="K0RYI0"/>
<dbReference type="PANTHER" id="PTHR10430">
    <property type="entry name" value="PEROXIREDOXIN"/>
    <property type="match status" value="1"/>
</dbReference>
<evidence type="ECO:0000259" key="7">
    <source>
        <dbReference type="Pfam" id="PF08534"/>
    </source>
</evidence>
<proteinExistence type="inferred from homology"/>
<comment type="caution">
    <text evidence="8">The sequence shown here is derived from an EMBL/GenBank/DDBJ whole genome shotgun (WGS) entry which is preliminary data.</text>
</comment>
<dbReference type="GO" id="GO:0042744">
    <property type="term" value="P:hydrogen peroxide catabolic process"/>
    <property type="evidence" value="ECO:0007669"/>
    <property type="project" value="TreeGrafter"/>
</dbReference>
<keyword evidence="2" id="KW-0575">Peroxidase</keyword>
<dbReference type="InterPro" id="IPR036249">
    <property type="entry name" value="Thioredoxin-like_sf"/>
</dbReference>
<evidence type="ECO:0000256" key="5">
    <source>
        <dbReference type="PIRSR" id="PIRSR637944-1"/>
    </source>
</evidence>
<feature type="signal peptide" evidence="6">
    <location>
        <begin position="1"/>
        <end position="17"/>
    </location>
</feature>
<keyword evidence="3" id="KW-0049">Antioxidant</keyword>
<evidence type="ECO:0000256" key="3">
    <source>
        <dbReference type="ARBA" id="ARBA00022862"/>
    </source>
</evidence>
<sequence length="306" mass="32146">MYRICGAFLLFFGLVRGFSPIIETRTNHASALSMGIKDAIVGRFRKKKEVKVVPIEVGQSLPDVDVQKIAFNVEGEIGDEIGEAPSSSAAMDQAVSINDIVGSGKSILVGMPGAFTTVCTGVHLPGYITNEQKLNELGVQNIAIVTTNDKWVNNEWGKSVGIGETNISMCADGDGELVRQLGLVEDQGFGLGERSKRFAMILDDGVVEHLVTDEGMDECSLTSAERLVEILTPEPEVAVAENAEDLDASTIAIVGGILLVACLISFGGGGDHNTATTSAAPAVQSVAPAVKSQVGSSFGLLEMYGN</sequence>
<dbReference type="SUPFAM" id="SSF52833">
    <property type="entry name" value="Thioredoxin-like"/>
    <property type="match status" value="1"/>
</dbReference>
<feature type="chain" id="PRO_5003840674" description="Redoxin domain-containing protein" evidence="6">
    <location>
        <begin position="18"/>
        <end position="306"/>
    </location>
</feature>
<dbReference type="Proteomes" id="UP000266841">
    <property type="component" value="Unassembled WGS sequence"/>
</dbReference>
<keyword evidence="9" id="KW-1185">Reference proteome</keyword>
<dbReference type="OMA" id="TNISMCA"/>
<feature type="domain" description="Redoxin" evidence="7">
    <location>
        <begin position="80"/>
        <end position="213"/>
    </location>
</feature>
<dbReference type="eggNOG" id="KOG0541">
    <property type="taxonomic scope" value="Eukaryota"/>
</dbReference>
<dbReference type="InterPro" id="IPR037944">
    <property type="entry name" value="PRX5-like"/>
</dbReference>
<dbReference type="GO" id="GO:0045454">
    <property type="term" value="P:cell redox homeostasis"/>
    <property type="evidence" value="ECO:0007669"/>
    <property type="project" value="TreeGrafter"/>
</dbReference>
<evidence type="ECO:0000256" key="1">
    <source>
        <dbReference type="ARBA" id="ARBA00010505"/>
    </source>
</evidence>
<dbReference type="GO" id="GO:0005737">
    <property type="term" value="C:cytoplasm"/>
    <property type="evidence" value="ECO:0007669"/>
    <property type="project" value="TreeGrafter"/>
</dbReference>
<dbReference type="OrthoDB" id="1882547at2759"/>
<evidence type="ECO:0000256" key="6">
    <source>
        <dbReference type="SAM" id="SignalP"/>
    </source>
</evidence>
<dbReference type="EMBL" id="AGNL01026239">
    <property type="protein sequence ID" value="EJK58075.1"/>
    <property type="molecule type" value="Genomic_DNA"/>
</dbReference>
<dbReference type="GO" id="GO:0008379">
    <property type="term" value="F:thioredoxin peroxidase activity"/>
    <property type="evidence" value="ECO:0007669"/>
    <property type="project" value="InterPro"/>
</dbReference>
<dbReference type="InterPro" id="IPR013740">
    <property type="entry name" value="Redoxin"/>
</dbReference>